<dbReference type="Pfam" id="PF15881">
    <property type="entry name" value="DUF4734"/>
    <property type="match status" value="1"/>
</dbReference>
<feature type="domain" description="BACK" evidence="2">
    <location>
        <begin position="192"/>
        <end position="295"/>
    </location>
</feature>
<dbReference type="RefSeq" id="XP_016980080.2">
    <property type="nucleotide sequence ID" value="XM_017124591.2"/>
</dbReference>
<proteinExistence type="predicted"/>
<evidence type="ECO:0000313" key="3">
    <source>
        <dbReference type="EnsemblMetazoa" id="XP_016980080.2"/>
    </source>
</evidence>
<dbReference type="PANTHER" id="PTHR22667:SF0">
    <property type="entry name" value="AT01380P-RELATED"/>
    <property type="match status" value="1"/>
</dbReference>
<dbReference type="PANTHER" id="PTHR22667">
    <property type="entry name" value="AT01380P-RELATED"/>
    <property type="match status" value="1"/>
</dbReference>
<dbReference type="RefSeq" id="XP_016980081.2">
    <property type="nucleotide sequence ID" value="XM_017124592.2"/>
</dbReference>
<dbReference type="GeneID" id="108045306"/>
<feature type="compositionally biased region" description="Acidic residues" evidence="1">
    <location>
        <begin position="422"/>
        <end position="437"/>
    </location>
</feature>
<evidence type="ECO:0000256" key="1">
    <source>
        <dbReference type="SAM" id="MobiDB-lite"/>
    </source>
</evidence>
<reference evidence="4" key="1">
    <citation type="journal article" date="2021" name="Elife">
        <title>Highly contiguous assemblies of 101 drosophilid genomes.</title>
        <authorList>
            <person name="Kim B.Y."/>
            <person name="Wang J.R."/>
            <person name="Miller D.E."/>
            <person name="Barmina O."/>
            <person name="Delaney E."/>
            <person name="Thompson A."/>
            <person name="Comeault A.A."/>
            <person name="Peede D."/>
            <person name="D'Agostino E.R."/>
            <person name="Pelaez J."/>
            <person name="Aguilar J.M."/>
            <person name="Haji D."/>
            <person name="Matsunaga T."/>
            <person name="Armstrong E.E."/>
            <person name="Zych M."/>
            <person name="Ogawa Y."/>
            <person name="Stamenkovic-Radak M."/>
            <person name="Jelic M."/>
            <person name="Veselinovic M.S."/>
            <person name="Tanaskovic M."/>
            <person name="Eric P."/>
            <person name="Gao J.J."/>
            <person name="Katoh T.K."/>
            <person name="Toda M.J."/>
            <person name="Watabe H."/>
            <person name="Watada M."/>
            <person name="Davis J.S."/>
            <person name="Moyle L.C."/>
            <person name="Manoli G."/>
            <person name="Bertolini E."/>
            <person name="Kostal V."/>
            <person name="Hawley R.S."/>
            <person name="Takahashi A."/>
            <person name="Jones C.D."/>
            <person name="Price D.K."/>
            <person name="Whiteman N."/>
            <person name="Kopp A."/>
            <person name="Matute D.R."/>
            <person name="Petrov D.A."/>
        </authorList>
    </citation>
    <scope>NUCLEOTIDE SEQUENCE [LARGE SCALE GENOMIC DNA]</scope>
</reference>
<dbReference type="SUPFAM" id="SSF54695">
    <property type="entry name" value="POZ domain"/>
    <property type="match status" value="1"/>
</dbReference>
<keyword evidence="4" id="KW-1185">Reference proteome</keyword>
<dbReference type="InterPro" id="IPR011333">
    <property type="entry name" value="SKP1/BTB/POZ_sf"/>
</dbReference>
<reference evidence="3" key="2">
    <citation type="submission" date="2025-05" db="UniProtKB">
        <authorList>
            <consortium name="EnsemblMetazoa"/>
        </authorList>
    </citation>
    <scope>IDENTIFICATION</scope>
</reference>
<dbReference type="Proteomes" id="UP001652680">
    <property type="component" value="Unassembled WGS sequence"/>
</dbReference>
<dbReference type="RefSeq" id="XP_044317085.1">
    <property type="nucleotide sequence ID" value="XM_044461150.1"/>
</dbReference>
<protein>
    <recommendedName>
        <fullName evidence="2">BACK domain-containing protein</fullName>
    </recommendedName>
</protein>
<dbReference type="EnsemblMetazoa" id="XM_017124591.2">
    <property type="protein sequence ID" value="XP_016980080.2"/>
    <property type="gene ID" value="LOC108045306"/>
</dbReference>
<name>A0ABM5HGN7_DRORH</name>
<organism evidence="3 4">
    <name type="scientific">Drosophila rhopaloa</name>
    <name type="common">Fruit fly</name>
    <dbReference type="NCBI Taxonomy" id="1041015"/>
    <lineage>
        <taxon>Eukaryota</taxon>
        <taxon>Metazoa</taxon>
        <taxon>Ecdysozoa</taxon>
        <taxon>Arthropoda</taxon>
        <taxon>Hexapoda</taxon>
        <taxon>Insecta</taxon>
        <taxon>Pterygota</taxon>
        <taxon>Neoptera</taxon>
        <taxon>Endopterygota</taxon>
        <taxon>Diptera</taxon>
        <taxon>Brachycera</taxon>
        <taxon>Muscomorpha</taxon>
        <taxon>Ephydroidea</taxon>
        <taxon>Drosophilidae</taxon>
        <taxon>Drosophila</taxon>
        <taxon>Sophophora</taxon>
    </lineage>
</organism>
<dbReference type="Pfam" id="PF07707">
    <property type="entry name" value="BACK"/>
    <property type="match status" value="1"/>
</dbReference>
<feature type="region of interest" description="Disordered" evidence="1">
    <location>
        <begin position="607"/>
        <end position="634"/>
    </location>
</feature>
<dbReference type="InterPro" id="IPR011705">
    <property type="entry name" value="BACK"/>
</dbReference>
<accession>A0ABM5HGN7</accession>
<dbReference type="SMART" id="SM00875">
    <property type="entry name" value="BACK"/>
    <property type="match status" value="1"/>
</dbReference>
<feature type="region of interest" description="Disordered" evidence="1">
    <location>
        <begin position="422"/>
        <end position="452"/>
    </location>
</feature>
<dbReference type="EnsemblMetazoa" id="XM_017124592.2">
    <property type="protein sequence ID" value="XP_016980081.2"/>
    <property type="gene ID" value="LOC108045306"/>
</dbReference>
<dbReference type="Gene3D" id="1.25.40.420">
    <property type="match status" value="1"/>
</dbReference>
<evidence type="ECO:0000259" key="2">
    <source>
        <dbReference type="SMART" id="SM00875"/>
    </source>
</evidence>
<dbReference type="EnsemblMetazoa" id="XM_044461150.1">
    <property type="protein sequence ID" value="XP_044317085.1"/>
    <property type="gene ID" value="LOC108045306"/>
</dbReference>
<sequence>MGDDTSRNSDGTDREFDLRKIKWHEVIEICERRSYSSEAERQHRLTQVEWALNRLMPWNDAVFSRINVPSARPSGCKNIDDYRSIREGNLGATLQVRIGMATFWCIPSLLQLSCKYFARQIESVYTFREGVDLTAVGFRAAYDWMRIQKPLDDLNPEQMVELLHTAQQLNMESLENLCCRHVCTTRCSEKFAFEVYLKALKYPKLEAHRKIMLQRVGVHFLAIVGGSEYLEMPIEDMITMLEQDTLGVNSEVEVLFGIVRWLIARPNERCKQMPELMDCVRVTLLPVTMLRRMWSSSLMRNDPSDRIDVLMAAFRNNTKFQERLNNAITVVQMREIYSHRREFVESCRSKNLAVESPREWIYDEECPYHLPQPKGPYCHSITAPNFLYYVSQRAQKAREPPKPTPLSCRGSRPVAQLETIEEVSEDVEQSEAVEPESDNPVSPEQSEGEDETDAHIDQLVHLAGLRELEVIHQQLESLISQADNFINQIEHQSRSHFMNRIELRSRGNFIIPIPLRTRTNGVWVRNTDTSSESDFDASLLSDSSDEVIMRPSARPSNYHSASHQALLNRWDNIISRIGNNNSDTSSESTSDESESYLEQLQSVCEKRKLVPVETEDPTPVEPEIVKPEDQVPPLNDFVQETDRLINELKKQL</sequence>
<dbReference type="InterPro" id="IPR031750">
    <property type="entry name" value="DUF4734"/>
</dbReference>
<evidence type="ECO:0000313" key="4">
    <source>
        <dbReference type="Proteomes" id="UP001652680"/>
    </source>
</evidence>
<dbReference type="Gene3D" id="3.30.710.10">
    <property type="entry name" value="Potassium Channel Kv1.1, Chain A"/>
    <property type="match status" value="1"/>
</dbReference>